<comment type="caution">
    <text evidence="1">The sequence shown here is derived from an EMBL/GenBank/DDBJ whole genome shotgun (WGS) entry which is preliminary data.</text>
</comment>
<evidence type="ECO:0000313" key="1">
    <source>
        <dbReference type="EMBL" id="KAJ1679829.1"/>
    </source>
</evidence>
<evidence type="ECO:0000313" key="2">
    <source>
        <dbReference type="Proteomes" id="UP001145114"/>
    </source>
</evidence>
<keyword evidence="2" id="KW-1185">Reference proteome</keyword>
<proteinExistence type="predicted"/>
<name>A0ACC1HTD8_9FUNG</name>
<reference evidence="1" key="1">
    <citation type="submission" date="2022-06" db="EMBL/GenBank/DDBJ databases">
        <title>Phylogenomic reconstructions and comparative analyses of Kickxellomycotina fungi.</title>
        <authorList>
            <person name="Reynolds N.K."/>
            <person name="Stajich J.E."/>
            <person name="Barry K."/>
            <person name="Grigoriev I.V."/>
            <person name="Crous P."/>
            <person name="Smith M.E."/>
        </authorList>
    </citation>
    <scope>NUCLEOTIDE SEQUENCE</scope>
    <source>
        <strain evidence="1">RSA 2271</strain>
    </source>
</reference>
<dbReference type="EMBL" id="JAMZIH010000159">
    <property type="protein sequence ID" value="KAJ1679829.1"/>
    <property type="molecule type" value="Genomic_DNA"/>
</dbReference>
<gene>
    <name evidence="1" type="ORF">EV182_001245</name>
</gene>
<sequence length="550" mass="63186">MPHNYESPIYIPIQAPPELAAGLANLSLGPNAHRIDYKYQRLLNLFRRHALSNKRKAMLRRRALHATPATKSIKSGTTPAHGEKKGLLSTSAALKGRVAVGNENIWEEEIISPTLLNNMLETSDNPDEKTFKRRVADLFSLALEDQAPLAEENLFIERLSGAMTNSVYRITAIHPTPSDGGANAHTEAGSGPTNKSKYLLRVYGIGVDEFLVRNQELYWLRQLSELNIGPHLYAIFGNGRIEEYLESATLNEGDIRDPSTSRHIARRMCELHWLVNFYAPHAEKTPEEKLDPMLKGVDLSGKPQLWINLDHWHQLLREKADTLRRVCHNNRECLEIIENLGQLRADTERLKEAIRRVNSPIVFSHNDLQYGNILRLTKDNELVVVDFEYAGYNYRGFDIVNHFCEWMSNYNHPTHPHAFDISQYPTKQERYRFLRTYLKTKIFLDANRPADRHVVESEETEEPYVTKSHMIPVHIDTEYLDQQVPLLDEEVQSFFAARLLHWGVWGLLQACSSDIDFNYVEYANQHLREFRKALPELLAKFSLDGNLASS</sequence>
<organism evidence="1 2">
    <name type="scientific">Spiromyces aspiralis</name>
    <dbReference type="NCBI Taxonomy" id="68401"/>
    <lineage>
        <taxon>Eukaryota</taxon>
        <taxon>Fungi</taxon>
        <taxon>Fungi incertae sedis</taxon>
        <taxon>Zoopagomycota</taxon>
        <taxon>Kickxellomycotina</taxon>
        <taxon>Kickxellomycetes</taxon>
        <taxon>Kickxellales</taxon>
        <taxon>Kickxellaceae</taxon>
        <taxon>Spiromyces</taxon>
    </lineage>
</organism>
<accession>A0ACC1HTD8</accession>
<protein>
    <submittedName>
        <fullName evidence="1">Uncharacterized protein</fullName>
    </submittedName>
</protein>
<dbReference type="Proteomes" id="UP001145114">
    <property type="component" value="Unassembled WGS sequence"/>
</dbReference>